<feature type="transmembrane region" description="Helical" evidence="11">
    <location>
        <begin position="27"/>
        <end position="45"/>
    </location>
</feature>
<feature type="coiled-coil region" evidence="13">
    <location>
        <begin position="53"/>
        <end position="127"/>
    </location>
</feature>
<keyword evidence="11" id="KW-0793">Thylakoid</keyword>
<keyword evidence="14" id="KW-0934">Plastid</keyword>
<geneLocation type="chloroplast" evidence="14"/>
<keyword evidence="8 11" id="KW-0472">Membrane</keyword>
<evidence type="ECO:0000256" key="6">
    <source>
        <dbReference type="ARBA" id="ARBA00022989"/>
    </source>
</evidence>
<evidence type="ECO:0000256" key="2">
    <source>
        <dbReference type="ARBA" id="ARBA00022448"/>
    </source>
</evidence>
<evidence type="ECO:0000256" key="3">
    <source>
        <dbReference type="ARBA" id="ARBA00022547"/>
    </source>
</evidence>
<keyword evidence="14" id="KW-0150">Chloroplast</keyword>
<dbReference type="InterPro" id="IPR002146">
    <property type="entry name" value="ATP_synth_b/b'su_bac/chlpt"/>
</dbReference>
<dbReference type="EMBL" id="KY407660">
    <property type="protein sequence ID" value="ARK14731.1"/>
    <property type="molecule type" value="Genomic_DNA"/>
</dbReference>
<keyword evidence="3 11" id="KW-0138">CF(0)</keyword>
<evidence type="ECO:0000256" key="12">
    <source>
        <dbReference type="RuleBase" id="RU003848"/>
    </source>
</evidence>
<evidence type="ECO:0000256" key="11">
    <source>
        <dbReference type="HAMAP-Rule" id="MF_01398"/>
    </source>
</evidence>
<evidence type="ECO:0000256" key="8">
    <source>
        <dbReference type="ARBA" id="ARBA00023136"/>
    </source>
</evidence>
<evidence type="ECO:0000256" key="5">
    <source>
        <dbReference type="ARBA" id="ARBA00022781"/>
    </source>
</evidence>
<keyword evidence="6 11" id="KW-1133">Transmembrane helix</keyword>
<dbReference type="PANTHER" id="PTHR34264">
    <property type="entry name" value="ATP SYNTHASE SUBUNIT B, CHLOROPLASTIC"/>
    <property type="match status" value="1"/>
</dbReference>
<evidence type="ECO:0000313" key="14">
    <source>
        <dbReference type="EMBL" id="ARK14731.1"/>
    </source>
</evidence>
<evidence type="ECO:0000256" key="13">
    <source>
        <dbReference type="SAM" id="Coils"/>
    </source>
</evidence>
<accession>A0A1W6EH60</accession>
<dbReference type="GO" id="GO:0046933">
    <property type="term" value="F:proton-transporting ATP synthase activity, rotational mechanism"/>
    <property type="evidence" value="ECO:0007669"/>
    <property type="project" value="UniProtKB-UniRule"/>
</dbReference>
<comment type="similarity">
    <text evidence="11 12">Belongs to the ATPase B chain family.</text>
</comment>
<keyword evidence="7 11" id="KW-0406">Ion transport</keyword>
<keyword evidence="4 11" id="KW-0812">Transmembrane</keyword>
<comment type="subunit">
    <text evidence="11">F-type ATPases have 2 components, F(1) - the catalytic core - and F(0) - the membrane proton channel. F(1) has five subunits: alpha(3), beta(3), gamma(1), delta(1), epsilon(1). F(0) has four main subunits: a(1), b(1), b'(1) and c(10-14). The alpha and beta chains form an alternating ring which encloses part of the gamma chain. F(1) is attached to F(0) by a central stalk formed by the gamma and epsilon chains, while a peripheral stalk is formed by the delta, b and b' chains.</text>
</comment>
<keyword evidence="2 11" id="KW-0813">Transport</keyword>
<dbReference type="GO" id="GO:0045259">
    <property type="term" value="C:proton-transporting ATP synthase complex"/>
    <property type="evidence" value="ECO:0007669"/>
    <property type="project" value="UniProtKB-KW"/>
</dbReference>
<dbReference type="RefSeq" id="YP_009367764.1">
    <property type="nucleotide sequence ID" value="NC_034713.1"/>
</dbReference>
<keyword evidence="9 11" id="KW-0066">ATP synthesis</keyword>
<evidence type="ECO:0000256" key="9">
    <source>
        <dbReference type="ARBA" id="ARBA00023310"/>
    </source>
</evidence>
<reference evidence="14" key="1">
    <citation type="journal article" date="2017" name="Sci. Rep.">
        <title>Divergent copies of the large inverted repeat in the chloroplast genomes of ulvophycean green algae.</title>
        <authorList>
            <person name="Turmel M."/>
            <person name="Otis C."/>
            <person name="Lemieux C."/>
        </authorList>
    </citation>
    <scope>NUCLEOTIDE SEQUENCE</scope>
</reference>
<comment type="function">
    <text evidence="10 11">F(1)F(0) ATP synthase produces ATP from ADP in the presence of a proton or sodium gradient. F-type ATPases consist of two structural domains, F(1) containing the extramembraneous catalytic core and F(0) containing the membrane proton channel, linked together by a central stalk and a peripheral stalk. During catalysis, ATP synthesis in the catalytic domain of F(1) is coupled via a rotary mechanism of the central stalk subunits to proton translocation.</text>
</comment>
<evidence type="ECO:0000256" key="10">
    <source>
        <dbReference type="ARBA" id="ARBA00025198"/>
    </source>
</evidence>
<evidence type="ECO:0000256" key="7">
    <source>
        <dbReference type="ARBA" id="ARBA00023065"/>
    </source>
</evidence>
<keyword evidence="13" id="KW-0175">Coiled coil</keyword>
<name>A0A1W6EH60_9CHLO</name>
<dbReference type="HAMAP" id="MF_01398">
    <property type="entry name" value="ATP_synth_b_bprime"/>
    <property type="match status" value="1"/>
</dbReference>
<comment type="function">
    <text evidence="11">Component of the F(0) channel, it forms part of the peripheral stalk, linking F(1) to F(0).</text>
</comment>
<sequence>MDTLNQLSTICFGHGFGINTNILETNIINLAVVIGVVVSFVGDALRSLLENRKQTILANLEEADLRAKAAKDKLDEAIARLEEAQAKAESIRSQGLVTAEQEKKLCIEQAESDMARLEEYKKQTLRLQQQRAMGQVSQQVISLALEKVHKKLKTVADSKFHADVNNSNIAFFTKYKV</sequence>
<keyword evidence="5 11" id="KW-0375">Hydrogen ion transport</keyword>
<protein>
    <recommendedName>
        <fullName evidence="11">ATP synthase subunit b, chloroplastic</fullName>
    </recommendedName>
    <alternativeName>
        <fullName evidence="11">ATP synthase F(0) sector subunit b</fullName>
    </alternativeName>
    <alternativeName>
        <fullName evidence="11">ATPase subunit I</fullName>
    </alternativeName>
</protein>
<comment type="subcellular location">
    <subcellularLocation>
        <location evidence="1">Membrane</location>
        <topology evidence="1">Single-pass membrane protein</topology>
    </subcellularLocation>
    <subcellularLocation>
        <location evidence="11">Plastid</location>
        <location evidence="11">Chloroplast thylakoid membrane</location>
        <topology evidence="11">Single-pass membrane protein</topology>
    </subcellularLocation>
</comment>
<proteinExistence type="inferred from homology"/>
<evidence type="ECO:0000256" key="1">
    <source>
        <dbReference type="ARBA" id="ARBA00004167"/>
    </source>
</evidence>
<dbReference type="CDD" id="cd06503">
    <property type="entry name" value="ATP-synt_Fo_b"/>
    <property type="match status" value="1"/>
</dbReference>
<organism evidence="14">
    <name type="scientific">Neodangemannia microcystis</name>
    <dbReference type="NCBI Taxonomy" id="173495"/>
    <lineage>
        <taxon>Eukaryota</taxon>
        <taxon>Viridiplantae</taxon>
        <taxon>Chlorophyta</taxon>
        <taxon>core chlorophytes</taxon>
        <taxon>Ulvophyceae</taxon>
        <taxon>OUU clade</taxon>
        <taxon>Oltmannsiellopsidales</taxon>
        <taxon>Oltmannsiellopsidaceae</taxon>
        <taxon>Neodangemannia</taxon>
    </lineage>
</organism>
<dbReference type="GeneID" id="32884317"/>
<dbReference type="GO" id="GO:0009535">
    <property type="term" value="C:chloroplast thylakoid membrane"/>
    <property type="evidence" value="ECO:0007669"/>
    <property type="project" value="UniProtKB-SubCell"/>
</dbReference>
<dbReference type="Gene3D" id="1.20.5.620">
    <property type="entry name" value="F1F0 ATP synthase subunit B, membrane domain"/>
    <property type="match status" value="1"/>
</dbReference>
<dbReference type="PANTHER" id="PTHR34264:SF3">
    <property type="entry name" value="ATP SYNTHASE SUBUNIT B, CHLOROPLASTIC"/>
    <property type="match status" value="1"/>
</dbReference>
<evidence type="ECO:0000256" key="4">
    <source>
        <dbReference type="ARBA" id="ARBA00022692"/>
    </source>
</evidence>
<dbReference type="Pfam" id="PF00430">
    <property type="entry name" value="ATP-synt_B"/>
    <property type="match status" value="1"/>
</dbReference>
<comment type="miscellaneous">
    <text evidence="11">In plastids the F-type ATPase is also known as CF(1)CF(0).</text>
</comment>
<gene>
    <name evidence="11 14" type="primary">atpF</name>
</gene>
<dbReference type="AlphaFoldDB" id="A0A1W6EH60"/>